<accession>A0A6J5YZQ1</accession>
<dbReference type="AlphaFoldDB" id="A0A6J5YZQ1"/>
<evidence type="ECO:0000313" key="2">
    <source>
        <dbReference type="EMBL" id="CAB4335975.1"/>
    </source>
</evidence>
<dbReference type="Pfam" id="PF09347">
    <property type="entry name" value="DUF1989"/>
    <property type="match status" value="1"/>
</dbReference>
<protein>
    <submittedName>
        <fullName evidence="2">Unannotated protein</fullName>
    </submittedName>
</protein>
<evidence type="ECO:0000259" key="1">
    <source>
        <dbReference type="Pfam" id="PF09347"/>
    </source>
</evidence>
<dbReference type="EMBL" id="CAESAO010000009">
    <property type="protein sequence ID" value="CAB4335975.1"/>
    <property type="molecule type" value="Genomic_DNA"/>
</dbReference>
<dbReference type="PANTHER" id="PTHR31527:SF0">
    <property type="entry name" value="RE64534P"/>
    <property type="match status" value="1"/>
</dbReference>
<organism evidence="2">
    <name type="scientific">freshwater metagenome</name>
    <dbReference type="NCBI Taxonomy" id="449393"/>
    <lineage>
        <taxon>unclassified sequences</taxon>
        <taxon>metagenomes</taxon>
        <taxon>ecological metagenomes</taxon>
    </lineage>
</organism>
<sequence>MSNPRPVAGEATLVESVEVPAGESRFINVKKGQILQLVDLYGDQVGDFVAYRTDKPDEYLSPAHTCSCLTKLSPEVGDALYSNHRLPLLRIEADDVGHHDFVVPCCDPERYSVDYDLPDHPSCLAGLQRGLDAFGSDWSLHGELAANIFMNNVVTPEGRIETFAPTHGAESAIDLEVLEDLVVGLVACPQDLSPCNNFDPTDMAIRVWEREG</sequence>
<gene>
    <name evidence="2" type="ORF">UFOPK3522_00188</name>
</gene>
<dbReference type="PANTHER" id="PTHR31527">
    <property type="entry name" value="RE64534P"/>
    <property type="match status" value="1"/>
</dbReference>
<proteinExistence type="predicted"/>
<feature type="domain" description="DUF1989" evidence="1">
    <location>
        <begin position="18"/>
        <end position="182"/>
    </location>
</feature>
<dbReference type="InterPro" id="IPR018959">
    <property type="entry name" value="DUF1989"/>
</dbReference>
<reference evidence="2" key="1">
    <citation type="submission" date="2020-05" db="EMBL/GenBank/DDBJ databases">
        <authorList>
            <person name="Chiriac C."/>
            <person name="Salcher M."/>
            <person name="Ghai R."/>
            <person name="Kavagutti S V."/>
        </authorList>
    </citation>
    <scope>NUCLEOTIDE SEQUENCE</scope>
</reference>
<name>A0A6J5YZQ1_9ZZZZ</name>